<feature type="coiled-coil region" evidence="1">
    <location>
        <begin position="1289"/>
        <end position="1316"/>
    </location>
</feature>
<feature type="compositionally biased region" description="Polar residues" evidence="2">
    <location>
        <begin position="146"/>
        <end position="159"/>
    </location>
</feature>
<feature type="compositionally biased region" description="Low complexity" evidence="2">
    <location>
        <begin position="1095"/>
        <end position="1107"/>
    </location>
</feature>
<dbReference type="GO" id="GO:0005737">
    <property type="term" value="C:cytoplasm"/>
    <property type="evidence" value="ECO:0007669"/>
    <property type="project" value="UniProtKB-ARBA"/>
</dbReference>
<organism evidence="4 5">
    <name type="scientific">Carpediemonas membranifera</name>
    <dbReference type="NCBI Taxonomy" id="201153"/>
    <lineage>
        <taxon>Eukaryota</taxon>
        <taxon>Metamonada</taxon>
        <taxon>Carpediemonas-like organisms</taxon>
        <taxon>Carpediemonas</taxon>
    </lineage>
</organism>
<dbReference type="Gene3D" id="1.10.418.10">
    <property type="entry name" value="Calponin-like domain"/>
    <property type="match status" value="1"/>
</dbReference>
<feature type="compositionally biased region" description="Basic and acidic residues" evidence="2">
    <location>
        <begin position="978"/>
        <end position="998"/>
    </location>
</feature>
<feature type="region of interest" description="Disordered" evidence="2">
    <location>
        <begin position="957"/>
        <end position="1003"/>
    </location>
</feature>
<feature type="region of interest" description="Disordered" evidence="2">
    <location>
        <begin position="890"/>
        <end position="912"/>
    </location>
</feature>
<evidence type="ECO:0000259" key="3">
    <source>
        <dbReference type="Pfam" id="PF06294"/>
    </source>
</evidence>
<dbReference type="InterPro" id="IPR036872">
    <property type="entry name" value="CH_dom_sf"/>
</dbReference>
<feature type="region of interest" description="Disordered" evidence="2">
    <location>
        <begin position="140"/>
        <end position="167"/>
    </location>
</feature>
<reference evidence="4" key="1">
    <citation type="submission" date="2021-05" db="EMBL/GenBank/DDBJ databases">
        <title>A free-living protist that lacks canonical eukaryotic 1 DNA replication and segregation systems.</title>
        <authorList>
            <person name="Salas-Leiva D.E."/>
            <person name="Tromer E.C."/>
            <person name="Curtis B.A."/>
            <person name="Jerlstrom-Hultqvist J."/>
            <person name="Kolisko M."/>
            <person name="Yi Z."/>
            <person name="Salas-Leiva J.S."/>
            <person name="Gallot-Lavallee L."/>
            <person name="Kops G.J.P.L."/>
            <person name="Archibald J.M."/>
            <person name="Simpson A.G.B."/>
            <person name="Roger A.J."/>
        </authorList>
    </citation>
    <scope>NUCLEOTIDE SEQUENCE</scope>
    <source>
        <strain evidence="4">BICM</strain>
    </source>
</reference>
<proteinExistence type="predicted"/>
<evidence type="ECO:0000313" key="5">
    <source>
        <dbReference type="Proteomes" id="UP000717585"/>
    </source>
</evidence>
<evidence type="ECO:0000256" key="1">
    <source>
        <dbReference type="SAM" id="Coils"/>
    </source>
</evidence>
<protein>
    <submittedName>
        <fullName evidence="4">Chromosome partition protein Smc</fullName>
    </submittedName>
</protein>
<name>A0A8J6DZ60_9EUKA</name>
<dbReference type="InterPro" id="IPR010441">
    <property type="entry name" value="CH_2"/>
</dbReference>
<feature type="region of interest" description="Disordered" evidence="2">
    <location>
        <begin position="1095"/>
        <end position="1155"/>
    </location>
</feature>
<dbReference type="Proteomes" id="UP000717585">
    <property type="component" value="Unassembled WGS sequence"/>
</dbReference>
<comment type="caution">
    <text evidence="4">The sequence shown here is derived from an EMBL/GenBank/DDBJ whole genome shotgun (WGS) entry which is preliminary data.</text>
</comment>
<feature type="compositionally biased region" description="Basic and acidic residues" evidence="2">
    <location>
        <begin position="1128"/>
        <end position="1138"/>
    </location>
</feature>
<dbReference type="Pfam" id="PF06294">
    <property type="entry name" value="CH_2"/>
    <property type="match status" value="1"/>
</dbReference>
<keyword evidence="5" id="KW-1185">Reference proteome</keyword>
<sequence>METELPLRKELYAWLVSEAVLSQDEAQTCEPSRGNKVCLNTAATQRVENGIYIADILNIMNKDFEMHPKRIVSLKDLSTPAARLHNWNIIAPFLSRLGVEFTADSKAMAVAGDHTTVEQLLEDIYRQFAVAVRTRKRVNPPAGIEQQKTASPTRVSPTKTGHRRQGSFITRVQSARTPLDFLVVTFCEATGMVTKQATEILTDSAADGRLHTLIADPSMTKAMVRWVSIIGALSADLAAILSTPRNSQLVPFTMSVITAGIYAPDASVVIATLQATQAVAVETRRQADMEVAGAYAAMLQWTIGGQGDGIYAMYDALSRLGSNEEAVRTIADTIVAFTPDNTAAGALTILSRLLMDEVSAPALAAVHAVLPRIHELHQAESAPEPTNYSVDGVARIVAACLAVTPADNQALLLAVQVVTDVLALFPNMLHMASIDVDETDKAGIRADIAGLKFLVFTALAVPLDHRAADFVSRASILPPAPIAESIPSAALQAPLLAISNMFGLLTFSMEESSRLAFLLWPMILGTFTHLTGCPVRFARITESIAIALKRHPDLPVGALLDVLAEILTAHADKLEAGRPSPFDSIIDRSIALSLVCVGHTGVPSSSVTQLLPALCDLVLIPPKAQAPPSRSTSRMSVARTTKPAASARFDELALLAIFTAVITHKSDDAVLEVFAEFVRRTLASFISLDTASRIDRIKRAALMAAFQSAGVPDAVPEGMTVRQEEVLGLLAKEFGFLSTYITDTDSALFRRLTTVLESSLADLAKTSDGPTPAGLVGLVEAIAVPISPAEIDTARAPCGPLPFIGTVLEGVMAGRMDTPESQLDSIRRLHHTWLVHVLGGQSAYWLCHGRPTSEFPAPGREYLALTEQLAKQSWPSPKDALFSGVVQSTPALPEQQPTPIPTTPGQPVVPSAGTPLSVLEPSPEQKAQLLRKRQEHRKWLAKRDEELQKIKAARDAKLKAEQEEKEKQQLRKRRMQRAARERVKERMNRSRTISEDPSARPGPEEAAAIKAEIARLNVILADDPNAQLPEDYTKKLEEYEVDDFDWSDIEEIPSDGFDPVEPAPEEVHDHRLPTAPSGIDETRAQWVAVNDRILSAAASTKPSPSTRSKTEPRQRKNAPQSAPFNYHKFLERQAEKKGGSAHVQHLKRLEEEREEAEKREAELKRRRDAAHRRNAQEMKERLALLKAERAAQEEAEMEREKERKEMLKKRKREKAAIAKAESAKRKQIAELASKKQAAITALDTAGEELGRIKEQITVHNNTVAYLTRKYQKVKGHENDPLAEVSTTSLQMIQNQIQRAKATVDKLQKDLLHATKKEATAKTELEEIVGELAVIMK</sequence>
<gene>
    <name evidence="4" type="ORF">J8273_8687</name>
</gene>
<keyword evidence="1" id="KW-0175">Coiled coil</keyword>
<feature type="domain" description="CH-like" evidence="3">
    <location>
        <begin position="44"/>
        <end position="125"/>
    </location>
</feature>
<dbReference type="EMBL" id="JAHDYR010000067">
    <property type="protein sequence ID" value="KAG9389996.1"/>
    <property type="molecule type" value="Genomic_DNA"/>
</dbReference>
<feature type="compositionally biased region" description="Basic and acidic residues" evidence="2">
    <location>
        <begin position="957"/>
        <end position="969"/>
    </location>
</feature>
<accession>A0A8J6DZ60</accession>
<dbReference type="OrthoDB" id="312045at2759"/>
<evidence type="ECO:0000256" key="2">
    <source>
        <dbReference type="SAM" id="MobiDB-lite"/>
    </source>
</evidence>
<evidence type="ECO:0000313" key="4">
    <source>
        <dbReference type="EMBL" id="KAG9389996.1"/>
    </source>
</evidence>